<keyword evidence="7" id="KW-0812">Transmembrane</keyword>
<dbReference type="Pfam" id="PF03279">
    <property type="entry name" value="Lip_A_acyltrans"/>
    <property type="match status" value="1"/>
</dbReference>
<evidence type="ECO:0000256" key="3">
    <source>
        <dbReference type="ARBA" id="ARBA00022519"/>
    </source>
</evidence>
<evidence type="ECO:0000313" key="8">
    <source>
        <dbReference type="EMBL" id="MDJ1485773.1"/>
    </source>
</evidence>
<evidence type="ECO:0000256" key="6">
    <source>
        <dbReference type="ARBA" id="ARBA00023315"/>
    </source>
</evidence>
<dbReference type="PANTHER" id="PTHR30606">
    <property type="entry name" value="LIPID A BIOSYNTHESIS LAUROYL ACYLTRANSFERASE"/>
    <property type="match status" value="1"/>
</dbReference>
<dbReference type="RefSeq" id="WP_313988772.1">
    <property type="nucleotide sequence ID" value="NZ_JASJOS010000023.1"/>
</dbReference>
<comment type="caution">
    <text evidence="8">The sequence shown here is derived from an EMBL/GenBank/DDBJ whole genome shotgun (WGS) entry which is preliminary data.</text>
</comment>
<keyword evidence="7" id="KW-1133">Transmembrane helix</keyword>
<dbReference type="CDD" id="cd07984">
    <property type="entry name" value="LPLAT_LABLAT-like"/>
    <property type="match status" value="1"/>
</dbReference>
<evidence type="ECO:0000256" key="1">
    <source>
        <dbReference type="ARBA" id="ARBA00004533"/>
    </source>
</evidence>
<evidence type="ECO:0000256" key="2">
    <source>
        <dbReference type="ARBA" id="ARBA00022475"/>
    </source>
</evidence>
<evidence type="ECO:0000256" key="5">
    <source>
        <dbReference type="ARBA" id="ARBA00023136"/>
    </source>
</evidence>
<reference evidence="8" key="1">
    <citation type="submission" date="2023-05" db="EMBL/GenBank/DDBJ databases">
        <authorList>
            <person name="Zhang X."/>
        </authorList>
    </citation>
    <scope>NUCLEOTIDE SEQUENCE</scope>
    <source>
        <strain evidence="8">YF14B1</strain>
    </source>
</reference>
<evidence type="ECO:0000256" key="7">
    <source>
        <dbReference type="SAM" id="Phobius"/>
    </source>
</evidence>
<keyword evidence="3" id="KW-0997">Cell inner membrane</keyword>
<name>A0AAE3QYH1_9BACT</name>
<evidence type="ECO:0000256" key="4">
    <source>
        <dbReference type="ARBA" id="ARBA00022679"/>
    </source>
</evidence>
<dbReference type="GO" id="GO:0016746">
    <property type="term" value="F:acyltransferase activity"/>
    <property type="evidence" value="ECO:0007669"/>
    <property type="project" value="UniProtKB-KW"/>
</dbReference>
<proteinExistence type="predicted"/>
<dbReference type="AlphaFoldDB" id="A0AAE3QYH1"/>
<keyword evidence="4" id="KW-0808">Transferase</keyword>
<keyword evidence="5 7" id="KW-0472">Membrane</keyword>
<evidence type="ECO:0000313" key="9">
    <source>
        <dbReference type="Proteomes" id="UP001241110"/>
    </source>
</evidence>
<organism evidence="8 9">
    <name type="scientific">Xanthocytophaga flava</name>
    <dbReference type="NCBI Taxonomy" id="3048013"/>
    <lineage>
        <taxon>Bacteria</taxon>
        <taxon>Pseudomonadati</taxon>
        <taxon>Bacteroidota</taxon>
        <taxon>Cytophagia</taxon>
        <taxon>Cytophagales</taxon>
        <taxon>Rhodocytophagaceae</taxon>
        <taxon>Xanthocytophaga</taxon>
    </lineage>
</organism>
<dbReference type="InterPro" id="IPR004960">
    <property type="entry name" value="LipA_acyltrans"/>
</dbReference>
<dbReference type="Proteomes" id="UP001241110">
    <property type="component" value="Unassembled WGS sequence"/>
</dbReference>
<dbReference type="PANTHER" id="PTHR30606:SF10">
    <property type="entry name" value="PHOSPHATIDYLINOSITOL MANNOSIDE ACYLTRANSFERASE"/>
    <property type="match status" value="1"/>
</dbReference>
<dbReference type="GO" id="GO:0009247">
    <property type="term" value="P:glycolipid biosynthetic process"/>
    <property type="evidence" value="ECO:0007669"/>
    <property type="project" value="UniProtKB-ARBA"/>
</dbReference>
<protein>
    <submittedName>
        <fullName evidence="8">Lipid A biosynthesis acyltransferase</fullName>
    </submittedName>
</protein>
<accession>A0AAE3QYH1</accession>
<dbReference type="EMBL" id="JASJOS010000023">
    <property type="protein sequence ID" value="MDJ1485773.1"/>
    <property type="molecule type" value="Genomic_DNA"/>
</dbReference>
<sequence>MSAWSGKSKGTVLGYKIFVFILSYLGLLPAYFILYFVALYYFLFSAHSTQIIYSYLHERLKFSRTTSLLGIYRNYFVFGQSLIDRVAVLAGYSRFHYHFEGEHYLEQMCLSGSGGILVSAHLGNWEIAGHLLQKFSCTINVVMYDGEHQKIKSYLEGIKGSSRVRIIAIKDDLSHIYQINEALEKKELLCIHGDRFTTGARTISAQFLGKEALFPIGPYQLAARYNVPVSFVFSTKQSWNKYHLKASEPIYLPSPRSSNYTELLTHSVHEYIRQIEDTIRLYPYQWFNYYDFWKVDRP</sequence>
<feature type="transmembrane region" description="Helical" evidence="7">
    <location>
        <begin position="12"/>
        <end position="32"/>
    </location>
</feature>
<dbReference type="GO" id="GO:0005886">
    <property type="term" value="C:plasma membrane"/>
    <property type="evidence" value="ECO:0007669"/>
    <property type="project" value="UniProtKB-SubCell"/>
</dbReference>
<keyword evidence="6 8" id="KW-0012">Acyltransferase</keyword>
<keyword evidence="2" id="KW-1003">Cell membrane</keyword>
<comment type="subcellular location">
    <subcellularLocation>
        <location evidence="1">Cell inner membrane</location>
    </subcellularLocation>
</comment>
<gene>
    <name evidence="8" type="ORF">QNI16_35155</name>
</gene>